<gene>
    <name evidence="4" type="primary">IL6R</name>
</gene>
<keyword evidence="2" id="KW-1133">Transmembrane helix</keyword>
<dbReference type="AlphaFoldDB" id="A0AAR2KTH4"/>
<name>A0AAR2KTH4_PYGNA</name>
<dbReference type="PANTHER" id="PTHR46013:SF4">
    <property type="entry name" value="B-CELL RECEPTOR CD22-RELATED"/>
    <property type="match status" value="1"/>
</dbReference>
<sequence>MKNISFVDSGEYRCRSSNEHGEKLSEALTLNVLYPPKSVSVSISPSGVILEGSSVTLTCSSDGNPPVEYNWIKGTSSVGKGKTYTKKKISSVDSGEYKCRSSNEHGEKLSEALTLNVLYLQVEVPERVIEGDEVTLTCKTSFSLSDRPTFTWYRNGHPLSSNTDQLHLQPVSREDAGSYDCAVWSKNLYSPEVTLNVRYLQVEVPERVIEGDEVTLTCKTSFSLSDRPTFTWYRNGHPLSSSTDQLHLQLVSREDADRYRCAVLGLRSPEVTLNVRYGPKSVSVSISPSGEIVEGRSVTLTCSSDANPPVEYNWIKGTSSVGKGETYTMMEISSVDSGEYKCRSSNEHGEKLSEALTLNVLYPPKSVSVSISPSGETAEGSSVNLTCSSDANPPVQNYTWFKEGGSSPVGSGHSYRAPQRGSYYCEAQNEHGSQKSAAVTVKGVWNSALYAVIGVTAGCGCLSIIIAVFCVRRKRRGSSADDKNQTQNVDPNAKDDTNTALDPVSRTSDDVYNTLATVHSSPSDDLYSALDPQSRSPEYGTLATVRNKH</sequence>
<feature type="region of interest" description="Disordered" evidence="1">
    <location>
        <begin position="521"/>
        <end position="549"/>
    </location>
</feature>
<dbReference type="SMART" id="SM00409">
    <property type="entry name" value="IG"/>
    <property type="match status" value="5"/>
</dbReference>
<dbReference type="Ensembl" id="ENSPNAT00000069192.1">
    <property type="protein sequence ID" value="ENSPNAP00000067628.1"/>
    <property type="gene ID" value="ENSPNAG00000011974.2"/>
</dbReference>
<evidence type="ECO:0000256" key="1">
    <source>
        <dbReference type="SAM" id="MobiDB-lite"/>
    </source>
</evidence>
<dbReference type="InterPro" id="IPR007110">
    <property type="entry name" value="Ig-like_dom"/>
</dbReference>
<feature type="domain" description="Ig-like" evidence="3">
    <location>
        <begin position="279"/>
        <end position="357"/>
    </location>
</feature>
<dbReference type="PANTHER" id="PTHR46013">
    <property type="entry name" value="VASCULAR CELL ADHESION MOLECULE 1"/>
    <property type="match status" value="1"/>
</dbReference>
<feature type="domain" description="Ig-like" evidence="3">
    <location>
        <begin position="36"/>
        <end position="114"/>
    </location>
</feature>
<evidence type="ECO:0000259" key="3">
    <source>
        <dbReference type="PROSITE" id="PS50835"/>
    </source>
</evidence>
<dbReference type="Gene3D" id="2.60.40.10">
    <property type="entry name" value="Immunoglobulins"/>
    <property type="match status" value="6"/>
</dbReference>
<dbReference type="InterPro" id="IPR003599">
    <property type="entry name" value="Ig_sub"/>
</dbReference>
<reference evidence="4 5" key="1">
    <citation type="submission" date="2020-10" db="EMBL/GenBank/DDBJ databases">
        <title>Pygocentrus nattereri (red-bellied piranha) genome, fPygNat1, primary haplotype.</title>
        <authorList>
            <person name="Myers G."/>
            <person name="Meyer A."/>
            <person name="Karagic N."/>
            <person name="Pippel M."/>
            <person name="Winkler S."/>
            <person name="Tracey A."/>
            <person name="Wood J."/>
            <person name="Formenti G."/>
            <person name="Howe K."/>
            <person name="Fedrigo O."/>
            <person name="Jarvis E.D."/>
        </authorList>
    </citation>
    <scope>NUCLEOTIDE SEQUENCE [LARGE SCALE GENOMIC DNA]</scope>
</reference>
<dbReference type="GeneTree" id="ENSGT01010000222294"/>
<proteinExistence type="predicted"/>
<dbReference type="PROSITE" id="PS50835">
    <property type="entry name" value="IG_LIKE"/>
    <property type="match status" value="5"/>
</dbReference>
<dbReference type="InterPro" id="IPR003598">
    <property type="entry name" value="Ig_sub2"/>
</dbReference>
<feature type="region of interest" description="Disordered" evidence="1">
    <location>
        <begin position="477"/>
        <end position="506"/>
    </location>
</feature>
<dbReference type="InterPro" id="IPR036179">
    <property type="entry name" value="Ig-like_dom_sf"/>
</dbReference>
<protein>
    <recommendedName>
        <fullName evidence="3">Ig-like domain-containing protein</fullName>
    </recommendedName>
</protein>
<dbReference type="SMART" id="SM00408">
    <property type="entry name" value="IGc2"/>
    <property type="match status" value="5"/>
</dbReference>
<evidence type="ECO:0000313" key="4">
    <source>
        <dbReference type="Ensembl" id="ENSPNAP00000067628.1"/>
    </source>
</evidence>
<dbReference type="SUPFAM" id="SSF48726">
    <property type="entry name" value="Immunoglobulin"/>
    <property type="match status" value="5"/>
</dbReference>
<dbReference type="CDD" id="cd00096">
    <property type="entry name" value="Ig"/>
    <property type="match status" value="2"/>
</dbReference>
<organism evidence="4 5">
    <name type="scientific">Pygocentrus nattereri</name>
    <name type="common">Red-bellied piranha</name>
    <dbReference type="NCBI Taxonomy" id="42514"/>
    <lineage>
        <taxon>Eukaryota</taxon>
        <taxon>Metazoa</taxon>
        <taxon>Chordata</taxon>
        <taxon>Craniata</taxon>
        <taxon>Vertebrata</taxon>
        <taxon>Euteleostomi</taxon>
        <taxon>Actinopterygii</taxon>
        <taxon>Neopterygii</taxon>
        <taxon>Teleostei</taxon>
        <taxon>Ostariophysi</taxon>
        <taxon>Characiformes</taxon>
        <taxon>Characoidei</taxon>
        <taxon>Pygocentrus</taxon>
    </lineage>
</organism>
<keyword evidence="2" id="KW-0812">Transmembrane</keyword>
<keyword evidence="2" id="KW-0472">Membrane</keyword>
<reference evidence="4" key="2">
    <citation type="submission" date="2025-08" db="UniProtKB">
        <authorList>
            <consortium name="Ensembl"/>
        </authorList>
    </citation>
    <scope>IDENTIFICATION</scope>
</reference>
<reference evidence="4" key="3">
    <citation type="submission" date="2025-09" db="UniProtKB">
        <authorList>
            <consortium name="Ensembl"/>
        </authorList>
    </citation>
    <scope>IDENTIFICATION</scope>
</reference>
<keyword evidence="5" id="KW-1185">Reference proteome</keyword>
<dbReference type="InterPro" id="IPR013783">
    <property type="entry name" value="Ig-like_fold"/>
</dbReference>
<dbReference type="Pfam" id="PF13895">
    <property type="entry name" value="Ig_2"/>
    <property type="match status" value="4"/>
</dbReference>
<dbReference type="Pfam" id="PF13927">
    <property type="entry name" value="Ig_3"/>
    <property type="match status" value="1"/>
</dbReference>
<feature type="domain" description="Ig-like" evidence="3">
    <location>
        <begin position="130"/>
        <end position="183"/>
    </location>
</feature>
<feature type="transmembrane region" description="Helical" evidence="2">
    <location>
        <begin position="448"/>
        <end position="471"/>
    </location>
</feature>
<dbReference type="Proteomes" id="UP001501920">
    <property type="component" value="Chromosome 12"/>
</dbReference>
<evidence type="ECO:0000313" key="5">
    <source>
        <dbReference type="Proteomes" id="UP001501920"/>
    </source>
</evidence>
<evidence type="ECO:0000256" key="2">
    <source>
        <dbReference type="SAM" id="Phobius"/>
    </source>
</evidence>
<feature type="domain" description="Ig-like" evidence="3">
    <location>
        <begin position="191"/>
        <end position="272"/>
    </location>
</feature>
<accession>A0AAR2KTH4</accession>
<feature type="domain" description="Ig-like" evidence="3">
    <location>
        <begin position="364"/>
        <end position="440"/>
    </location>
</feature>